<protein>
    <recommendedName>
        <fullName evidence="3">DnaA protein</fullName>
    </recommendedName>
</protein>
<evidence type="ECO:0000313" key="2">
    <source>
        <dbReference type="Proteomes" id="UP000199071"/>
    </source>
</evidence>
<dbReference type="STRING" id="665467.SAMN02982931_03568"/>
<dbReference type="GO" id="GO:0003688">
    <property type="term" value="F:DNA replication origin binding"/>
    <property type="evidence" value="ECO:0007669"/>
    <property type="project" value="TreeGrafter"/>
</dbReference>
<dbReference type="PANTHER" id="PTHR30050:SF5">
    <property type="entry name" value="DNAA REGULATORY INACTIVATOR HDA"/>
    <property type="match status" value="1"/>
</dbReference>
<dbReference type="RefSeq" id="WP_090878396.1">
    <property type="nucleotide sequence ID" value="NZ_FMXQ01000007.1"/>
</dbReference>
<dbReference type="InterPro" id="IPR027417">
    <property type="entry name" value="P-loop_NTPase"/>
</dbReference>
<sequence>MTGDKRPPSRQLAFSLPHDSAFGREDFVVSPVNAEAIAIIDGWPAWPERGLLLVGPAGSGKSHLTAIWADATGAARVAARRLGRDDAPALVAAGAVAVEDLHDGPVDEPALFHLVNTAAEQGARLLLTGRGGLATLPLKLPDLVSRLRAARSITLGEPDDDLLRRVLTKLFADRQLVVDAAVIDFILLRMERSLEAASLVVDRLDRDALAENRSITKRLAGEALSRMAETQGLLWDGED</sequence>
<evidence type="ECO:0000313" key="1">
    <source>
        <dbReference type="EMBL" id="SDB45977.1"/>
    </source>
</evidence>
<dbReference type="Gene3D" id="1.10.8.60">
    <property type="match status" value="1"/>
</dbReference>
<dbReference type="EMBL" id="FMXQ01000007">
    <property type="protein sequence ID" value="SDB45977.1"/>
    <property type="molecule type" value="Genomic_DNA"/>
</dbReference>
<dbReference type="SUPFAM" id="SSF52540">
    <property type="entry name" value="P-loop containing nucleoside triphosphate hydrolases"/>
    <property type="match status" value="1"/>
</dbReference>
<dbReference type="OrthoDB" id="7390113at2"/>
<gene>
    <name evidence="1" type="ORF">SAMN02982931_03568</name>
</gene>
<accession>A0A1G6DLB2</accession>
<dbReference type="Proteomes" id="UP000199071">
    <property type="component" value="Unassembled WGS sequence"/>
</dbReference>
<proteinExistence type="predicted"/>
<dbReference type="GO" id="GO:0005886">
    <property type="term" value="C:plasma membrane"/>
    <property type="evidence" value="ECO:0007669"/>
    <property type="project" value="TreeGrafter"/>
</dbReference>
<organism evidence="1 2">
    <name type="scientific">Bauldia litoralis</name>
    <dbReference type="NCBI Taxonomy" id="665467"/>
    <lineage>
        <taxon>Bacteria</taxon>
        <taxon>Pseudomonadati</taxon>
        <taxon>Pseudomonadota</taxon>
        <taxon>Alphaproteobacteria</taxon>
        <taxon>Hyphomicrobiales</taxon>
        <taxon>Kaistiaceae</taxon>
        <taxon>Bauldia</taxon>
    </lineage>
</organism>
<dbReference type="GO" id="GO:0006270">
    <property type="term" value="P:DNA replication initiation"/>
    <property type="evidence" value="ECO:0007669"/>
    <property type="project" value="TreeGrafter"/>
</dbReference>
<dbReference type="Gene3D" id="3.40.50.300">
    <property type="entry name" value="P-loop containing nucleotide triphosphate hydrolases"/>
    <property type="match status" value="1"/>
</dbReference>
<reference evidence="1 2" key="1">
    <citation type="submission" date="2016-10" db="EMBL/GenBank/DDBJ databases">
        <authorList>
            <person name="de Groot N.N."/>
        </authorList>
    </citation>
    <scope>NUCLEOTIDE SEQUENCE [LARGE SCALE GENOMIC DNA]</scope>
    <source>
        <strain evidence="1 2">ATCC 35022</strain>
    </source>
</reference>
<evidence type="ECO:0008006" key="3">
    <source>
        <dbReference type="Google" id="ProtNLM"/>
    </source>
</evidence>
<dbReference type="PANTHER" id="PTHR30050">
    <property type="entry name" value="CHROMOSOMAL REPLICATION INITIATOR PROTEIN DNAA"/>
    <property type="match status" value="1"/>
</dbReference>
<name>A0A1G6DLB2_9HYPH</name>
<keyword evidence="2" id="KW-1185">Reference proteome</keyword>
<dbReference type="AlphaFoldDB" id="A0A1G6DLB2"/>